<dbReference type="Gramene" id="OE9A051281T3">
    <property type="protein sequence ID" value="OE9A051281C3"/>
    <property type="gene ID" value="OE9A051281"/>
</dbReference>
<gene>
    <name evidence="6" type="ORF">OLEA9_A051281</name>
</gene>
<keyword evidence="2" id="KW-0677">Repeat</keyword>
<name>A0A8S0U5C1_OLEEU</name>
<dbReference type="PROSITE" id="PS50082">
    <property type="entry name" value="WD_REPEATS_2"/>
    <property type="match status" value="3"/>
</dbReference>
<dbReference type="SUPFAM" id="SSF56112">
    <property type="entry name" value="Protein kinase-like (PK-like)"/>
    <property type="match status" value="1"/>
</dbReference>
<dbReference type="InterPro" id="IPR001680">
    <property type="entry name" value="WD40_rpt"/>
</dbReference>
<dbReference type="SUPFAM" id="SSF50978">
    <property type="entry name" value="WD40 repeat-like"/>
    <property type="match status" value="1"/>
</dbReference>
<dbReference type="InterPro" id="IPR015943">
    <property type="entry name" value="WD40/YVTN_repeat-like_dom_sf"/>
</dbReference>
<dbReference type="PANTHER" id="PTHR44218">
    <property type="entry name" value="PROTEIN SPA1-RELATED 2"/>
    <property type="match status" value="1"/>
</dbReference>
<dbReference type="GO" id="GO:0016604">
    <property type="term" value="C:nuclear body"/>
    <property type="evidence" value="ECO:0007669"/>
    <property type="project" value="EnsemblPlants"/>
</dbReference>
<dbReference type="GO" id="GO:0048575">
    <property type="term" value="P:short-day photoperiodism, flowering"/>
    <property type="evidence" value="ECO:0007669"/>
    <property type="project" value="EnsemblPlants"/>
</dbReference>
<dbReference type="PANTHER" id="PTHR44218:SF4">
    <property type="entry name" value="PROTEIN SUPPRESSOR OF PHYA-105 1-LIKE ISOFORM X1"/>
    <property type="match status" value="1"/>
</dbReference>
<dbReference type="EMBL" id="CACTIH010007463">
    <property type="protein sequence ID" value="CAA3013994.1"/>
    <property type="molecule type" value="Genomic_DNA"/>
</dbReference>
<keyword evidence="4" id="KW-0175">Coiled coil</keyword>
<feature type="repeat" description="WD" evidence="3">
    <location>
        <begin position="829"/>
        <end position="871"/>
    </location>
</feature>
<dbReference type="GO" id="GO:0010100">
    <property type="term" value="P:negative regulation of photomorphogenesis"/>
    <property type="evidence" value="ECO:0007669"/>
    <property type="project" value="EnsemblPlants"/>
</dbReference>
<dbReference type="InterPro" id="IPR036322">
    <property type="entry name" value="WD40_repeat_dom_sf"/>
</dbReference>
<dbReference type="InterPro" id="IPR020472">
    <property type="entry name" value="WD40_PAC1"/>
</dbReference>
<evidence type="ECO:0000256" key="5">
    <source>
        <dbReference type="SAM" id="MobiDB-lite"/>
    </source>
</evidence>
<reference evidence="6 7" key="1">
    <citation type="submission" date="2019-12" db="EMBL/GenBank/DDBJ databases">
        <authorList>
            <person name="Alioto T."/>
            <person name="Alioto T."/>
            <person name="Gomez Garrido J."/>
        </authorList>
    </citation>
    <scope>NUCLEOTIDE SEQUENCE [LARGE SCALE GENOMIC DNA]</scope>
</reference>
<dbReference type="GO" id="GO:0010017">
    <property type="term" value="P:red or far-red light signaling pathway"/>
    <property type="evidence" value="ECO:0007669"/>
    <property type="project" value="EnsemblPlants"/>
</dbReference>
<evidence type="ECO:0000256" key="4">
    <source>
        <dbReference type="SAM" id="Coils"/>
    </source>
</evidence>
<dbReference type="PROSITE" id="PS50294">
    <property type="entry name" value="WD_REPEATS_REGION"/>
    <property type="match status" value="1"/>
</dbReference>
<dbReference type="InterPro" id="IPR019775">
    <property type="entry name" value="WD40_repeat_CS"/>
</dbReference>
<dbReference type="AlphaFoldDB" id="A0A8S0U5C1"/>
<dbReference type="GO" id="GO:0009640">
    <property type="term" value="P:photomorphogenesis"/>
    <property type="evidence" value="ECO:0007669"/>
    <property type="project" value="EnsemblPlants"/>
</dbReference>
<keyword evidence="1 3" id="KW-0853">WD repeat</keyword>
<proteinExistence type="predicted"/>
<accession>A0A8S0U5C1</accession>
<dbReference type="SMART" id="SM00320">
    <property type="entry name" value="WD40"/>
    <property type="match status" value="7"/>
</dbReference>
<dbReference type="InterPro" id="IPR044630">
    <property type="entry name" value="SPA1/2/3/4"/>
</dbReference>
<dbReference type="GO" id="GO:0009658">
    <property type="term" value="P:chloroplast organization"/>
    <property type="evidence" value="ECO:0007669"/>
    <property type="project" value="EnsemblPlants"/>
</dbReference>
<dbReference type="InterPro" id="IPR011009">
    <property type="entry name" value="Kinase-like_dom_sf"/>
</dbReference>
<dbReference type="GO" id="GO:0010218">
    <property type="term" value="P:response to far red light"/>
    <property type="evidence" value="ECO:0007669"/>
    <property type="project" value="EnsemblPlants"/>
</dbReference>
<dbReference type="GO" id="GO:0010114">
    <property type="term" value="P:response to red light"/>
    <property type="evidence" value="ECO:0007669"/>
    <property type="project" value="EnsemblPlants"/>
</dbReference>
<dbReference type="Gene3D" id="2.130.10.10">
    <property type="entry name" value="YVTN repeat-like/Quinoprotein amine dehydrogenase"/>
    <property type="match status" value="1"/>
</dbReference>
<feature type="coiled-coil region" evidence="4">
    <location>
        <begin position="585"/>
        <end position="612"/>
    </location>
</feature>
<dbReference type="GO" id="GO:0009637">
    <property type="term" value="P:response to blue light"/>
    <property type="evidence" value="ECO:0007669"/>
    <property type="project" value="EnsemblPlants"/>
</dbReference>
<organism evidence="6 7">
    <name type="scientific">Olea europaea subsp. europaea</name>
    <dbReference type="NCBI Taxonomy" id="158383"/>
    <lineage>
        <taxon>Eukaryota</taxon>
        <taxon>Viridiplantae</taxon>
        <taxon>Streptophyta</taxon>
        <taxon>Embryophyta</taxon>
        <taxon>Tracheophyta</taxon>
        <taxon>Spermatophyta</taxon>
        <taxon>Magnoliopsida</taxon>
        <taxon>eudicotyledons</taxon>
        <taxon>Gunneridae</taxon>
        <taxon>Pentapetalae</taxon>
        <taxon>asterids</taxon>
        <taxon>lamiids</taxon>
        <taxon>Lamiales</taxon>
        <taxon>Oleaceae</taxon>
        <taxon>Oleeae</taxon>
        <taxon>Olea</taxon>
    </lineage>
</organism>
<dbReference type="PROSITE" id="PS00678">
    <property type="entry name" value="WD_REPEATS_1"/>
    <property type="match status" value="2"/>
</dbReference>
<dbReference type="PRINTS" id="PR00320">
    <property type="entry name" value="GPROTEINBRPT"/>
</dbReference>
<dbReference type="GO" id="GO:2000028">
    <property type="term" value="P:regulation of photoperiodism, flowering"/>
    <property type="evidence" value="ECO:0007669"/>
    <property type="project" value="EnsemblPlants"/>
</dbReference>
<dbReference type="Gramene" id="OE9A051281T1">
    <property type="protein sequence ID" value="OE9A051281C1"/>
    <property type="gene ID" value="OE9A051281"/>
</dbReference>
<keyword evidence="7" id="KW-1185">Reference proteome</keyword>
<comment type="caution">
    <text evidence="6">The sequence shown here is derived from an EMBL/GenBank/DDBJ whole genome shotgun (WGS) entry which is preliminary data.</text>
</comment>
<evidence type="ECO:0000256" key="1">
    <source>
        <dbReference type="ARBA" id="ARBA00022574"/>
    </source>
</evidence>
<evidence type="ECO:0000313" key="7">
    <source>
        <dbReference type="Proteomes" id="UP000594638"/>
    </source>
</evidence>
<dbReference type="Pfam" id="PF00400">
    <property type="entry name" value="WD40"/>
    <property type="match status" value="3"/>
</dbReference>
<feature type="region of interest" description="Disordered" evidence="5">
    <location>
        <begin position="170"/>
        <end position="204"/>
    </location>
</feature>
<sequence length="1054" mass="118457">MEHSPKEIDESEIVTSEELVSIDANMPTNPTEPEGVSVISSTSFCVSTSSEWRGSSIHAHLSTLEGYALNRDEAYLAETVHPSISPFPVNGAGLELEELTMRNYDYLSPNSSYVSCSTTSEGINHKGRYFHELGSHGPKIITKDKDLMSQNKDPLTLISREDLQRTRASFHELKPSSSGQNDKDSSRISSHLTDGYSKESSSRLPLGYDRSKILSSSSFSQFFNKQSMVSKGKNVPNKSPEICSEFHKARMGQNKDKQTSSSRNASYMLLNKNSLSSQVHSHDNTGKGLELPHFGITLREWLKSEDAEKNRSYRLRLFRRIVLIVDTSHTRGFVLLDISPSSFILLPPDDVKYIGSSLQVELSSVVDQDIKKKRHLLQEMSPCEKFGVKQQKLCWDKLMRHEPQFISRYGVNDKGSNQIIMGISDMENSNYSDRKAHNNFTHEGTSIQGQLGVAFDDVELEKKWYACPAELGNIDFQSNIYSLGLLLFELLWHFESIEAHSAAMLDLSHRILPSNFLSESPKEAAFCFWLLHPDPSSRPTTREILNAQIISGSEEISLGGSEPSFAKKVDDAESDLLIYFLVTLMEQKHDKASRLLENIKFLEADIKEVEASYAFRRSSDRIDGDNNAGQKSFHKADDSFSRTNLFGTKLMSNISSLEDAYFCMRSKVHVPEISEIERSDKDILRSRDRWSWVQNQYQEPTMEEKSVDRVGAFFQGICKFARYSKFEVCGTLNTGDIINSSNVICSLSFDHEENYIATAGVSKKIKIFEFSSLLNDTVDVQYPAIELSNKSKISCVCWNNYIKNYLASADYDGLVQVWDARTGQGLARYMEHQNRAWSVDFSQLDPMKFASGSDDCSIRLWNVNERNSTGTIWTPANICCVQFSSLSSHLLAFGSADYKISCYDLRHTRIPWCTLTGHGKAVSYVKFLDSDTLISASIDNTLKLWDLKKTSLEGLSPNACSLTFCGHTNEKNFVGLSVLDGYIACGSETNEVYAYYRSLPMPITSHTFGSIDPISGYEVSDSKGQFVSSVCWRRKSNMVVAANSSGSIKILHLI</sequence>
<feature type="repeat" description="WD" evidence="3">
    <location>
        <begin position="786"/>
        <end position="828"/>
    </location>
</feature>
<dbReference type="Proteomes" id="UP000594638">
    <property type="component" value="Unassembled WGS sequence"/>
</dbReference>
<dbReference type="GO" id="GO:0042802">
    <property type="term" value="F:identical protein binding"/>
    <property type="evidence" value="ECO:0007669"/>
    <property type="project" value="EnsemblPlants"/>
</dbReference>
<protein>
    <submittedName>
        <fullName evidence="6">SUPPRESSOR OF PHYA-105 1-like isoform X1</fullName>
    </submittedName>
</protein>
<evidence type="ECO:0000256" key="2">
    <source>
        <dbReference type="ARBA" id="ARBA00022737"/>
    </source>
</evidence>
<evidence type="ECO:0000256" key="3">
    <source>
        <dbReference type="PROSITE-ProRule" id="PRU00221"/>
    </source>
</evidence>
<dbReference type="Gene3D" id="1.10.510.10">
    <property type="entry name" value="Transferase(Phosphotransferase) domain 1"/>
    <property type="match status" value="1"/>
</dbReference>
<feature type="repeat" description="WD" evidence="3">
    <location>
        <begin position="915"/>
        <end position="948"/>
    </location>
</feature>
<dbReference type="OrthoDB" id="273771at2759"/>
<evidence type="ECO:0000313" key="6">
    <source>
        <dbReference type="EMBL" id="CAA3013994.1"/>
    </source>
</evidence>
<dbReference type="Gramene" id="OE9A051281T4">
    <property type="protein sequence ID" value="OE9A051281C4"/>
    <property type="gene ID" value="OE9A051281"/>
</dbReference>